<accession>A0A377Q742</accession>
<organism evidence="1 3">
    <name type="scientific">Iodobacter fluviatilis</name>
    <dbReference type="NCBI Taxonomy" id="537"/>
    <lineage>
        <taxon>Bacteria</taxon>
        <taxon>Pseudomonadati</taxon>
        <taxon>Pseudomonadota</taxon>
        <taxon>Betaproteobacteria</taxon>
        <taxon>Neisseriales</taxon>
        <taxon>Chitinibacteraceae</taxon>
        <taxon>Iodobacter</taxon>
    </lineage>
</organism>
<dbReference type="AlphaFoldDB" id="A0A377Q742"/>
<sequence length="174" mass="19764">MFFNCVEPAHDLVGRDYYDWHFTIRAGLGHHIIFPHVDSCLGVICQLPNNTVFAGHINGFYQNDYSPTSHQNAFQDLIQQLNGATVLRAAVFGNIGDGQDLAGWSDYIQFPWANRVDFLSSSCERGIDVMFDVDSGQLQLMRYQDGRNFRQQPLAQRLANLNLYTINGYQLITV</sequence>
<dbReference type="EMBL" id="UGHR01000001">
    <property type="protein sequence ID" value="STQ90743.1"/>
    <property type="molecule type" value="Genomic_DNA"/>
</dbReference>
<protein>
    <submittedName>
        <fullName evidence="1">Uncharacterized protein</fullName>
    </submittedName>
</protein>
<proteinExistence type="predicted"/>
<evidence type="ECO:0000313" key="2">
    <source>
        <dbReference type="EMBL" id="TCU89373.1"/>
    </source>
</evidence>
<evidence type="ECO:0000313" key="4">
    <source>
        <dbReference type="Proteomes" id="UP000295794"/>
    </source>
</evidence>
<dbReference type="EMBL" id="SMBT01000002">
    <property type="protein sequence ID" value="TCU89373.1"/>
    <property type="molecule type" value="Genomic_DNA"/>
</dbReference>
<name>A0A377Q742_9NEIS</name>
<gene>
    <name evidence="2" type="ORF">EV682_102285</name>
    <name evidence="1" type="ORF">NCTC11159_01810</name>
</gene>
<keyword evidence="4" id="KW-1185">Reference proteome</keyword>
<dbReference type="RefSeq" id="WP_115227023.1">
    <property type="nucleotide sequence ID" value="NZ_CAWOLO010000002.1"/>
</dbReference>
<reference evidence="2 4" key="2">
    <citation type="submission" date="2019-03" db="EMBL/GenBank/DDBJ databases">
        <title>Genomic Encyclopedia of Type Strains, Phase IV (KMG-IV): sequencing the most valuable type-strain genomes for metagenomic binning, comparative biology and taxonomic classification.</title>
        <authorList>
            <person name="Goeker M."/>
        </authorList>
    </citation>
    <scope>NUCLEOTIDE SEQUENCE [LARGE SCALE GENOMIC DNA]</scope>
    <source>
        <strain evidence="2 4">DSM 3764</strain>
    </source>
</reference>
<dbReference type="Proteomes" id="UP000255108">
    <property type="component" value="Unassembled WGS sequence"/>
</dbReference>
<evidence type="ECO:0000313" key="1">
    <source>
        <dbReference type="EMBL" id="STQ90743.1"/>
    </source>
</evidence>
<dbReference type="Proteomes" id="UP000295794">
    <property type="component" value="Unassembled WGS sequence"/>
</dbReference>
<reference evidence="1 3" key="1">
    <citation type="submission" date="2018-06" db="EMBL/GenBank/DDBJ databases">
        <authorList>
            <consortium name="Pathogen Informatics"/>
            <person name="Doyle S."/>
        </authorList>
    </citation>
    <scope>NUCLEOTIDE SEQUENCE [LARGE SCALE GENOMIC DNA]</scope>
    <source>
        <strain evidence="1 3">NCTC11159</strain>
    </source>
</reference>
<evidence type="ECO:0000313" key="3">
    <source>
        <dbReference type="Proteomes" id="UP000255108"/>
    </source>
</evidence>